<name>A0ABU7TXL3_9HYPH</name>
<dbReference type="NCBIfam" id="TIGR01484">
    <property type="entry name" value="HAD-SF-IIB"/>
    <property type="match status" value="1"/>
</dbReference>
<dbReference type="InterPro" id="IPR000150">
    <property type="entry name" value="Cof"/>
</dbReference>
<dbReference type="InterPro" id="IPR036412">
    <property type="entry name" value="HAD-like_sf"/>
</dbReference>
<organism evidence="1 2">
    <name type="scientific">Methylobacterium oryzae</name>
    <dbReference type="NCBI Taxonomy" id="334852"/>
    <lineage>
        <taxon>Bacteria</taxon>
        <taxon>Pseudomonadati</taxon>
        <taxon>Pseudomonadota</taxon>
        <taxon>Alphaproteobacteria</taxon>
        <taxon>Hyphomicrobiales</taxon>
        <taxon>Methylobacteriaceae</taxon>
        <taxon>Methylobacterium</taxon>
    </lineage>
</organism>
<dbReference type="PANTHER" id="PTHR10000">
    <property type="entry name" value="PHOSPHOSERINE PHOSPHATASE"/>
    <property type="match status" value="1"/>
</dbReference>
<reference evidence="1 2" key="1">
    <citation type="journal article" date="2012" name="Genet. Mol. Biol.">
        <title>Analysis of 16S rRNA and mxaF genes revealing insights into Methylobacterium niche-specific plant association.</title>
        <authorList>
            <person name="Dourado M.N."/>
            <person name="Andreote F.D."/>
            <person name="Dini-Andreote F."/>
            <person name="Conti R."/>
            <person name="Araujo J.M."/>
            <person name="Araujo W.L."/>
        </authorList>
    </citation>
    <scope>NUCLEOTIDE SEQUENCE [LARGE SCALE GENOMIC DNA]</scope>
    <source>
        <strain evidence="1 2">TC3-10</strain>
    </source>
</reference>
<dbReference type="RefSeq" id="WP_331304615.1">
    <property type="nucleotide sequence ID" value="NZ_MLCA01000017.1"/>
</dbReference>
<dbReference type="InterPro" id="IPR023214">
    <property type="entry name" value="HAD_sf"/>
</dbReference>
<dbReference type="GO" id="GO:0016787">
    <property type="term" value="F:hydrolase activity"/>
    <property type="evidence" value="ECO:0007669"/>
    <property type="project" value="UniProtKB-KW"/>
</dbReference>
<evidence type="ECO:0000313" key="2">
    <source>
        <dbReference type="Proteomes" id="UP001355206"/>
    </source>
</evidence>
<dbReference type="PROSITE" id="PS01228">
    <property type="entry name" value="COF_1"/>
    <property type="match status" value="1"/>
</dbReference>
<dbReference type="Gene3D" id="3.40.50.1000">
    <property type="entry name" value="HAD superfamily/HAD-like"/>
    <property type="match status" value="1"/>
</dbReference>
<dbReference type="SFLD" id="SFLDG01140">
    <property type="entry name" value="C2.B:_Phosphomannomutase_and_P"/>
    <property type="match status" value="1"/>
</dbReference>
<dbReference type="Gene3D" id="3.30.1240.10">
    <property type="match status" value="1"/>
</dbReference>
<dbReference type="EMBL" id="MLCA01000017">
    <property type="protein sequence ID" value="MEE7494684.1"/>
    <property type="molecule type" value="Genomic_DNA"/>
</dbReference>
<dbReference type="Proteomes" id="UP001355206">
    <property type="component" value="Unassembled WGS sequence"/>
</dbReference>
<proteinExistence type="predicted"/>
<keyword evidence="2" id="KW-1185">Reference proteome</keyword>
<dbReference type="SFLD" id="SFLDS00003">
    <property type="entry name" value="Haloacid_Dehalogenase"/>
    <property type="match status" value="1"/>
</dbReference>
<dbReference type="SUPFAM" id="SSF56784">
    <property type="entry name" value="HAD-like"/>
    <property type="match status" value="1"/>
</dbReference>
<protein>
    <submittedName>
        <fullName evidence="1">Hydrolase</fullName>
    </submittedName>
</protein>
<keyword evidence="1" id="KW-0378">Hydrolase</keyword>
<accession>A0ABU7TXL3</accession>
<gene>
    <name evidence="1" type="ORF">MOTC310_31435</name>
</gene>
<dbReference type="NCBIfam" id="TIGR00099">
    <property type="entry name" value="Cof-subfamily"/>
    <property type="match status" value="1"/>
</dbReference>
<dbReference type="PANTHER" id="PTHR10000:SF8">
    <property type="entry name" value="HAD SUPERFAMILY HYDROLASE-LIKE, TYPE 3"/>
    <property type="match status" value="1"/>
</dbReference>
<comment type="caution">
    <text evidence="1">The sequence shown here is derived from an EMBL/GenBank/DDBJ whole genome shotgun (WGS) entry which is preliminary data.</text>
</comment>
<dbReference type="InterPro" id="IPR006379">
    <property type="entry name" value="HAD-SF_hydro_IIB"/>
</dbReference>
<dbReference type="Pfam" id="PF08282">
    <property type="entry name" value="Hydrolase_3"/>
    <property type="match status" value="1"/>
</dbReference>
<sequence length="273" mass="28573">MTAGTGKAAGIALVISDVDGTLVTGDKRLTEATVAAVRRLRAAGIGFSIASARPPIGLRTLVAELGLDLPMGAFNGASVVRPDLSIIEERTIPKAAARAALDRLLAEGLDVWVFADGAWCLRDPDGPYTDLERRTIGAEPRTVADLGTLMGSAAKIVGVSRDHAHLAACETRIAAALAGRATVHRSQRYYLDVTPPDLDKGRFVAWMSAHLAIPPERIATFGDAGNDRPMFAQSGYSVAMGNAEASVQASASAVTDSNDADGFAHAVERFLLP</sequence>
<evidence type="ECO:0000313" key="1">
    <source>
        <dbReference type="EMBL" id="MEE7494684.1"/>
    </source>
</evidence>
<dbReference type="CDD" id="cd07516">
    <property type="entry name" value="HAD_Pase"/>
    <property type="match status" value="1"/>
</dbReference>